<dbReference type="InterPro" id="IPR003599">
    <property type="entry name" value="Ig_sub"/>
</dbReference>
<organism evidence="13 14">
    <name type="scientific">Clarias magur</name>
    <name type="common">Asian catfish</name>
    <name type="synonym">Macropteronotus magur</name>
    <dbReference type="NCBI Taxonomy" id="1594786"/>
    <lineage>
        <taxon>Eukaryota</taxon>
        <taxon>Metazoa</taxon>
        <taxon>Chordata</taxon>
        <taxon>Craniata</taxon>
        <taxon>Vertebrata</taxon>
        <taxon>Euteleostomi</taxon>
        <taxon>Actinopterygii</taxon>
        <taxon>Neopterygii</taxon>
        <taxon>Teleostei</taxon>
        <taxon>Ostariophysi</taxon>
        <taxon>Siluriformes</taxon>
        <taxon>Clariidae</taxon>
        <taxon>Clarias</taxon>
    </lineage>
</organism>
<evidence type="ECO:0000256" key="8">
    <source>
        <dbReference type="ARBA" id="ARBA00023319"/>
    </source>
</evidence>
<comment type="similarity">
    <text evidence="9">Belongs to the immunoglobulin superfamily. TIM family.</text>
</comment>
<keyword evidence="5" id="KW-0472">Membrane</keyword>
<comment type="subcellular location">
    <subcellularLocation>
        <location evidence="1">Membrane</location>
        <topology evidence="1">Single-pass type I membrane protein</topology>
    </subcellularLocation>
</comment>
<evidence type="ECO:0000313" key="13">
    <source>
        <dbReference type="EMBL" id="KAF5898631.1"/>
    </source>
</evidence>
<protein>
    <submittedName>
        <fullName evidence="13">Hepatitis A virus cellular receptor 1</fullName>
    </submittedName>
</protein>
<keyword evidence="2" id="KW-0812">Transmembrane</keyword>
<evidence type="ECO:0000259" key="12">
    <source>
        <dbReference type="PROSITE" id="PS50835"/>
    </source>
</evidence>
<dbReference type="GO" id="GO:0043277">
    <property type="term" value="P:apoptotic cell clearance"/>
    <property type="evidence" value="ECO:0007669"/>
    <property type="project" value="TreeGrafter"/>
</dbReference>
<dbReference type="GO" id="GO:0001786">
    <property type="term" value="F:phosphatidylserine binding"/>
    <property type="evidence" value="ECO:0007669"/>
    <property type="project" value="TreeGrafter"/>
</dbReference>
<keyword evidence="8" id="KW-0393">Immunoglobulin domain</keyword>
<dbReference type="EMBL" id="QNUK01000194">
    <property type="protein sequence ID" value="KAF5898631.1"/>
    <property type="molecule type" value="Genomic_DNA"/>
</dbReference>
<evidence type="ECO:0000256" key="5">
    <source>
        <dbReference type="ARBA" id="ARBA00023136"/>
    </source>
</evidence>
<keyword evidence="3 11" id="KW-0732">Signal</keyword>
<dbReference type="InterPro" id="IPR036179">
    <property type="entry name" value="Ig-like_dom_sf"/>
</dbReference>
<dbReference type="AlphaFoldDB" id="A0A8J4TIM7"/>
<evidence type="ECO:0000256" key="10">
    <source>
        <dbReference type="SAM" id="MobiDB-lite"/>
    </source>
</evidence>
<feature type="compositionally biased region" description="Low complexity" evidence="10">
    <location>
        <begin position="164"/>
        <end position="173"/>
    </location>
</feature>
<evidence type="ECO:0000256" key="6">
    <source>
        <dbReference type="ARBA" id="ARBA00023157"/>
    </source>
</evidence>
<name>A0A8J4TIM7_CLAMG</name>
<dbReference type="InterPro" id="IPR013106">
    <property type="entry name" value="Ig_V-set"/>
</dbReference>
<keyword evidence="13" id="KW-0675">Receptor</keyword>
<dbReference type="InterPro" id="IPR013783">
    <property type="entry name" value="Ig-like_fold"/>
</dbReference>
<comment type="caution">
    <text evidence="13">The sequence shown here is derived from an EMBL/GenBank/DDBJ whole genome shotgun (WGS) entry which is preliminary data.</text>
</comment>
<evidence type="ECO:0000256" key="7">
    <source>
        <dbReference type="ARBA" id="ARBA00023180"/>
    </source>
</evidence>
<keyword evidence="14" id="KW-1185">Reference proteome</keyword>
<evidence type="ECO:0000256" key="3">
    <source>
        <dbReference type="ARBA" id="ARBA00022729"/>
    </source>
</evidence>
<dbReference type="GO" id="GO:0016020">
    <property type="term" value="C:membrane"/>
    <property type="evidence" value="ECO:0007669"/>
    <property type="project" value="UniProtKB-SubCell"/>
</dbReference>
<evidence type="ECO:0000313" key="14">
    <source>
        <dbReference type="Proteomes" id="UP000727407"/>
    </source>
</evidence>
<keyword evidence="7" id="KW-0325">Glycoprotein</keyword>
<dbReference type="Gene3D" id="2.60.40.10">
    <property type="entry name" value="Immunoglobulins"/>
    <property type="match status" value="1"/>
</dbReference>
<feature type="signal peptide" evidence="11">
    <location>
        <begin position="1"/>
        <end position="23"/>
    </location>
</feature>
<dbReference type="SUPFAM" id="SSF48726">
    <property type="entry name" value="Immunoglobulin"/>
    <property type="match status" value="1"/>
</dbReference>
<dbReference type="GO" id="GO:0060097">
    <property type="term" value="P:cytoskeletal rearrangement involved in phagocytosis, engulfment"/>
    <property type="evidence" value="ECO:0007669"/>
    <property type="project" value="TreeGrafter"/>
</dbReference>
<keyword evidence="6" id="KW-1015">Disulfide bond</keyword>
<dbReference type="OrthoDB" id="434099at2759"/>
<evidence type="ECO:0000256" key="2">
    <source>
        <dbReference type="ARBA" id="ARBA00022692"/>
    </source>
</evidence>
<dbReference type="PROSITE" id="PS50835">
    <property type="entry name" value="IG_LIKE"/>
    <property type="match status" value="1"/>
</dbReference>
<dbReference type="SMART" id="SM00409">
    <property type="entry name" value="IG"/>
    <property type="match status" value="1"/>
</dbReference>
<dbReference type="InterPro" id="IPR007110">
    <property type="entry name" value="Ig-like_dom"/>
</dbReference>
<gene>
    <name evidence="13" type="ORF">DAT39_011673</name>
</gene>
<feature type="region of interest" description="Disordered" evidence="10">
    <location>
        <begin position="153"/>
        <end position="174"/>
    </location>
</feature>
<dbReference type="PANTHER" id="PTHR46608:SF3">
    <property type="entry name" value="T-CELL IMMUNOGLOBULIN AND MUCIN DOMAIN-CONTAINING PROTEIN 4"/>
    <property type="match status" value="1"/>
</dbReference>
<accession>A0A8J4TIM7</accession>
<dbReference type="Proteomes" id="UP000727407">
    <property type="component" value="Unassembled WGS sequence"/>
</dbReference>
<keyword evidence="4" id="KW-1133">Transmembrane helix</keyword>
<dbReference type="Pfam" id="PF07686">
    <property type="entry name" value="V-set"/>
    <property type="match status" value="1"/>
</dbReference>
<sequence length="231" mass="25833">MNQLHRWIFSLGLLLCLIACTRGAKTVYGFEGQEVTLPCNYDSKYHGICHVCWMRGSIPNQGCGVQVVYANEKQVVMRGDARYQLRGALQHGDASLTILKAKKSDSGKYGCRVHVPGWFNDKKFEMYLEIMEATQRPTTTPRYVTTAAHVTHMQHKTATVPQLTTTKRPGTTSTRRRHITTTALIYTEEETTGTLENGTTAIHTVTDETEETTETLENGTTAIHTVTHAEN</sequence>
<dbReference type="FunFam" id="2.60.40.10:FF:000774">
    <property type="entry name" value="Hepatitis A virus cellular receptor 1"/>
    <property type="match status" value="1"/>
</dbReference>
<evidence type="ECO:0000256" key="9">
    <source>
        <dbReference type="ARBA" id="ARBA00038203"/>
    </source>
</evidence>
<dbReference type="PANTHER" id="PTHR46608">
    <property type="entry name" value="T-CELL IMMUNOGLOBULIN AND MUCIN DOMAIN-CONTAINING PROTEIN 4"/>
    <property type="match status" value="1"/>
</dbReference>
<evidence type="ECO:0000256" key="1">
    <source>
        <dbReference type="ARBA" id="ARBA00004479"/>
    </source>
</evidence>
<proteinExistence type="inferred from homology"/>
<reference evidence="13" key="1">
    <citation type="submission" date="2020-07" db="EMBL/GenBank/DDBJ databases">
        <title>Clarias magur genome sequencing, assembly and annotation.</title>
        <authorList>
            <person name="Kushwaha B."/>
            <person name="Kumar R."/>
            <person name="Das P."/>
            <person name="Joshi C.G."/>
            <person name="Kumar D."/>
            <person name="Nagpure N.S."/>
            <person name="Pandey M."/>
            <person name="Agarwal S."/>
            <person name="Srivastava S."/>
            <person name="Singh M."/>
            <person name="Sahoo L."/>
            <person name="Jayasankar P."/>
            <person name="Meher P.K."/>
            <person name="Koringa P.G."/>
            <person name="Iquebal M.A."/>
            <person name="Das S.P."/>
            <person name="Bit A."/>
            <person name="Patnaik S."/>
            <person name="Patel N."/>
            <person name="Shah T.M."/>
            <person name="Hinsu A."/>
            <person name="Jena J.K."/>
        </authorList>
    </citation>
    <scope>NUCLEOTIDE SEQUENCE</scope>
    <source>
        <strain evidence="13">CIFAMagur01</strain>
        <tissue evidence="13">Testis</tissue>
    </source>
</reference>
<feature type="chain" id="PRO_5035327922" evidence="11">
    <location>
        <begin position="24"/>
        <end position="231"/>
    </location>
</feature>
<evidence type="ECO:0000256" key="4">
    <source>
        <dbReference type="ARBA" id="ARBA00022989"/>
    </source>
</evidence>
<evidence type="ECO:0000256" key="11">
    <source>
        <dbReference type="SAM" id="SignalP"/>
    </source>
</evidence>
<feature type="domain" description="Ig-like" evidence="12">
    <location>
        <begin position="31"/>
        <end position="113"/>
    </location>
</feature>